<evidence type="ECO:0000256" key="1">
    <source>
        <dbReference type="ARBA" id="ARBA00022801"/>
    </source>
</evidence>
<dbReference type="EC" id="3.1.4.58" evidence="2"/>
<dbReference type="Pfam" id="PF13563">
    <property type="entry name" value="2_5_RNA_ligase2"/>
    <property type="match status" value="1"/>
</dbReference>
<name>A0A7W4NRY3_9PROT</name>
<dbReference type="GO" id="GO:0008664">
    <property type="term" value="F:RNA 2',3'-cyclic 3'-phosphodiesterase activity"/>
    <property type="evidence" value="ECO:0007669"/>
    <property type="project" value="UniProtKB-EC"/>
</dbReference>
<dbReference type="PANTHER" id="PTHR35561:SF1">
    <property type="entry name" value="RNA 2',3'-CYCLIC PHOSPHODIESTERASE"/>
    <property type="match status" value="1"/>
</dbReference>
<evidence type="ECO:0000256" key="2">
    <source>
        <dbReference type="HAMAP-Rule" id="MF_01940"/>
    </source>
</evidence>
<organism evidence="3 4">
    <name type="scientific">Gluconacetobacter sacchari</name>
    <dbReference type="NCBI Taxonomy" id="92759"/>
    <lineage>
        <taxon>Bacteria</taxon>
        <taxon>Pseudomonadati</taxon>
        <taxon>Pseudomonadota</taxon>
        <taxon>Alphaproteobacteria</taxon>
        <taxon>Acetobacterales</taxon>
        <taxon>Acetobacteraceae</taxon>
        <taxon>Gluconacetobacter</taxon>
    </lineage>
</organism>
<evidence type="ECO:0000313" key="3">
    <source>
        <dbReference type="EMBL" id="MBB2161488.1"/>
    </source>
</evidence>
<comment type="caution">
    <text evidence="3">The sequence shown here is derived from an EMBL/GenBank/DDBJ whole genome shotgun (WGS) entry which is preliminary data.</text>
</comment>
<comment type="similarity">
    <text evidence="2">Belongs to the 2H phosphoesterase superfamily. ThpR family.</text>
</comment>
<dbReference type="PANTHER" id="PTHR35561">
    <property type="entry name" value="RNA 2',3'-CYCLIC PHOSPHODIESTERASE"/>
    <property type="match status" value="1"/>
</dbReference>
<feature type="active site" description="Proton acceptor" evidence="2">
    <location>
        <position position="121"/>
    </location>
</feature>
<comment type="function">
    <text evidence="2">Hydrolyzes RNA 2',3'-cyclic phosphodiester to an RNA 2'-phosphomonoester.</text>
</comment>
<reference evidence="3 4" key="1">
    <citation type="submission" date="2020-04" db="EMBL/GenBank/DDBJ databases">
        <title>Description of novel Gluconacetobacter.</title>
        <authorList>
            <person name="Sombolestani A."/>
        </authorList>
    </citation>
    <scope>NUCLEOTIDE SEQUENCE [LARGE SCALE GENOMIC DNA]</scope>
    <source>
        <strain evidence="3 4">LMG 19747</strain>
    </source>
</reference>
<gene>
    <name evidence="3" type="primary">thpR</name>
    <name evidence="3" type="ORF">HLH48_15130</name>
</gene>
<evidence type="ECO:0000313" key="4">
    <source>
        <dbReference type="Proteomes" id="UP000589085"/>
    </source>
</evidence>
<dbReference type="HAMAP" id="MF_01940">
    <property type="entry name" value="RNA_CPDase"/>
    <property type="match status" value="1"/>
</dbReference>
<feature type="short sequence motif" description="HXTX 2" evidence="2">
    <location>
        <begin position="121"/>
        <end position="124"/>
    </location>
</feature>
<keyword evidence="1 2" id="KW-0378">Hydrolase</keyword>
<dbReference type="InterPro" id="IPR009097">
    <property type="entry name" value="Cyclic_Pdiesterase"/>
</dbReference>
<protein>
    <recommendedName>
        <fullName evidence="2">RNA 2',3'-cyclic phosphodiesterase</fullName>
        <shortName evidence="2">RNA 2',3'-CPDase</shortName>
        <ecNumber evidence="2">3.1.4.58</ecNumber>
    </recommendedName>
</protein>
<dbReference type="RefSeq" id="WP_182998323.1">
    <property type="nucleotide sequence ID" value="NZ_JABEQJ010000021.1"/>
</dbReference>
<comment type="catalytic activity">
    <reaction evidence="2">
        <text>a 3'-end 2',3'-cyclophospho-ribonucleotide-RNA + H2O = a 3'-end 2'-phospho-ribonucleotide-RNA + H(+)</text>
        <dbReference type="Rhea" id="RHEA:11828"/>
        <dbReference type="Rhea" id="RHEA-COMP:10464"/>
        <dbReference type="Rhea" id="RHEA-COMP:17353"/>
        <dbReference type="ChEBI" id="CHEBI:15377"/>
        <dbReference type="ChEBI" id="CHEBI:15378"/>
        <dbReference type="ChEBI" id="CHEBI:83064"/>
        <dbReference type="ChEBI" id="CHEBI:173113"/>
        <dbReference type="EC" id="3.1.4.58"/>
    </reaction>
</comment>
<dbReference type="NCBIfam" id="TIGR02258">
    <property type="entry name" value="2_5_ligase"/>
    <property type="match status" value="1"/>
</dbReference>
<dbReference type="InterPro" id="IPR004175">
    <property type="entry name" value="RNA_CPDase"/>
</dbReference>
<dbReference type="Proteomes" id="UP000589085">
    <property type="component" value="Unassembled WGS sequence"/>
</dbReference>
<feature type="short sequence motif" description="HXTX 1" evidence="2">
    <location>
        <begin position="36"/>
        <end position="39"/>
    </location>
</feature>
<feature type="active site" description="Proton donor" evidence="2">
    <location>
        <position position="36"/>
    </location>
</feature>
<dbReference type="AlphaFoldDB" id="A0A7W4NRY3"/>
<dbReference type="GO" id="GO:0004113">
    <property type="term" value="F:2',3'-cyclic-nucleotide 3'-phosphodiesterase activity"/>
    <property type="evidence" value="ECO:0007669"/>
    <property type="project" value="InterPro"/>
</dbReference>
<accession>A0A7W4NRY3</accession>
<dbReference type="EMBL" id="JABEQJ010000021">
    <property type="protein sequence ID" value="MBB2161488.1"/>
    <property type="molecule type" value="Genomic_DNA"/>
</dbReference>
<sequence>MRLFVALDVGSPLREAIAALRGSLAGVSWVDPATYHVTLCFLGEVSGRNRLEDIDMALSAIRAPAIDLMPGPPGVFEQGSGRQSLWVGIARTAPLLHLHRKVETAMRRADFAIERRRFHPHVTIGALAAPAPEMLAAWLARWSALPLPPVEIPRLTLFRSLRGPDQASYEPIVEYDLAG</sequence>
<dbReference type="Gene3D" id="3.90.1140.10">
    <property type="entry name" value="Cyclic phosphodiesterase"/>
    <property type="match status" value="1"/>
</dbReference>
<proteinExistence type="inferred from homology"/>
<dbReference type="SUPFAM" id="SSF55144">
    <property type="entry name" value="LigT-like"/>
    <property type="match status" value="1"/>
</dbReference>